<dbReference type="InterPro" id="IPR029017">
    <property type="entry name" value="Enolase-like_N"/>
</dbReference>
<keyword evidence="1" id="KW-0456">Lyase</keyword>
<dbReference type="PROSITE" id="PS00908">
    <property type="entry name" value="MR_MLE_1"/>
    <property type="match status" value="1"/>
</dbReference>
<dbReference type="InterPro" id="IPR036849">
    <property type="entry name" value="Enolase-like_C_sf"/>
</dbReference>
<reference evidence="3" key="1">
    <citation type="submission" date="2018-05" db="EMBL/GenBank/DDBJ databases">
        <authorList>
            <person name="Lanie J.A."/>
            <person name="Ng W.-L."/>
            <person name="Kazmierczak K.M."/>
            <person name="Andrzejewski T.M."/>
            <person name="Davidsen T.M."/>
            <person name="Wayne K.J."/>
            <person name="Tettelin H."/>
            <person name="Glass J.I."/>
            <person name="Rusch D."/>
            <person name="Podicherti R."/>
            <person name="Tsui H.-C.T."/>
            <person name="Winkler M.E."/>
        </authorList>
    </citation>
    <scope>NUCLEOTIDE SEQUENCE</scope>
</reference>
<dbReference type="EMBL" id="UINC01182614">
    <property type="protein sequence ID" value="SVD92927.1"/>
    <property type="molecule type" value="Genomic_DNA"/>
</dbReference>
<dbReference type="Gene3D" id="3.30.390.10">
    <property type="entry name" value="Enolase-like, N-terminal domain"/>
    <property type="match status" value="1"/>
</dbReference>
<organism evidence="3">
    <name type="scientific">marine metagenome</name>
    <dbReference type="NCBI Taxonomy" id="408172"/>
    <lineage>
        <taxon>unclassified sequences</taxon>
        <taxon>metagenomes</taxon>
        <taxon>ecological metagenomes</taxon>
    </lineage>
</organism>
<dbReference type="InterPro" id="IPR018110">
    <property type="entry name" value="Mandel_Rmase/mucon_lact_enz_CS"/>
</dbReference>
<dbReference type="PANTHER" id="PTHR48080">
    <property type="entry name" value="D-GALACTONATE DEHYDRATASE-RELATED"/>
    <property type="match status" value="1"/>
</dbReference>
<dbReference type="PANTHER" id="PTHR48080:SF2">
    <property type="entry name" value="D-GALACTONATE DEHYDRATASE"/>
    <property type="match status" value="1"/>
</dbReference>
<sequence length="206" mass="22760">MIISSLDTIIVDLPFKNPGPPSGFGGKEWTTITTLLVRIETDKGIVGWGEAFGFNCVTSTEKTIQDLIKPLLIGCKIETPQDIEEISNMLQLKLHIFGRYGITIFAISGIDIALWDICGKSNNKPIVELLGGIKSQSLTAYASLFKYDIADDTKNVSLRALEDGYNIIKLHENLIEPIEATRNAIGNNVKLMVDVNCAWKEEDMSK</sequence>
<dbReference type="SUPFAM" id="SSF54826">
    <property type="entry name" value="Enolase N-terminal domain-like"/>
    <property type="match status" value="1"/>
</dbReference>
<evidence type="ECO:0000313" key="3">
    <source>
        <dbReference type="EMBL" id="SVD92927.1"/>
    </source>
</evidence>
<dbReference type="SUPFAM" id="SSF51604">
    <property type="entry name" value="Enolase C-terminal domain-like"/>
    <property type="match status" value="1"/>
</dbReference>
<dbReference type="Gene3D" id="3.20.20.120">
    <property type="entry name" value="Enolase-like C-terminal domain"/>
    <property type="match status" value="1"/>
</dbReference>
<feature type="domain" description="Mandelate racemase/muconate lactonizing enzyme N-terminal" evidence="2">
    <location>
        <begin position="33"/>
        <end position="131"/>
    </location>
</feature>
<dbReference type="GO" id="GO:0016829">
    <property type="term" value="F:lyase activity"/>
    <property type="evidence" value="ECO:0007669"/>
    <property type="project" value="UniProtKB-KW"/>
</dbReference>
<gene>
    <name evidence="3" type="ORF">METZ01_LOCUS445781</name>
</gene>
<proteinExistence type="predicted"/>
<dbReference type="AlphaFoldDB" id="A0A382ZBN2"/>
<evidence type="ECO:0000259" key="2">
    <source>
        <dbReference type="Pfam" id="PF02746"/>
    </source>
</evidence>
<name>A0A382ZBN2_9ZZZZ</name>
<accession>A0A382ZBN2</accession>
<dbReference type="InterPro" id="IPR034593">
    <property type="entry name" value="DgoD-like"/>
</dbReference>
<dbReference type="Pfam" id="PF02746">
    <property type="entry name" value="MR_MLE_N"/>
    <property type="match status" value="1"/>
</dbReference>
<feature type="non-terminal residue" evidence="3">
    <location>
        <position position="206"/>
    </location>
</feature>
<protein>
    <recommendedName>
        <fullName evidence="2">Mandelate racemase/muconate lactonizing enzyme N-terminal domain-containing protein</fullName>
    </recommendedName>
</protein>
<dbReference type="GO" id="GO:0009063">
    <property type="term" value="P:amino acid catabolic process"/>
    <property type="evidence" value="ECO:0007669"/>
    <property type="project" value="InterPro"/>
</dbReference>
<dbReference type="InterPro" id="IPR013341">
    <property type="entry name" value="Mandelate_racemase_N_dom"/>
</dbReference>
<evidence type="ECO:0000256" key="1">
    <source>
        <dbReference type="ARBA" id="ARBA00023239"/>
    </source>
</evidence>